<dbReference type="InterPro" id="IPR029861">
    <property type="entry name" value="VSIG1"/>
</dbReference>
<dbReference type="SMART" id="SM00408">
    <property type="entry name" value="IGc2"/>
    <property type="match status" value="1"/>
</dbReference>
<evidence type="ECO:0000256" key="3">
    <source>
        <dbReference type="ARBA" id="ARBA00022692"/>
    </source>
</evidence>
<dbReference type="EMBL" id="VFJC01000016">
    <property type="protein sequence ID" value="KAB5548633.1"/>
    <property type="molecule type" value="Genomic_DNA"/>
</dbReference>
<dbReference type="Pfam" id="PF13927">
    <property type="entry name" value="Ig_3"/>
    <property type="match status" value="1"/>
</dbReference>
<organism evidence="12 13">
    <name type="scientific">Pangasianodon hypophthalmus</name>
    <name type="common">Striped catfish</name>
    <name type="synonym">Helicophagus hypophthalmus</name>
    <dbReference type="NCBI Taxonomy" id="310915"/>
    <lineage>
        <taxon>Eukaryota</taxon>
        <taxon>Metazoa</taxon>
        <taxon>Chordata</taxon>
        <taxon>Craniata</taxon>
        <taxon>Vertebrata</taxon>
        <taxon>Euteleostomi</taxon>
        <taxon>Actinopterygii</taxon>
        <taxon>Neopterygii</taxon>
        <taxon>Teleostei</taxon>
        <taxon>Ostariophysi</taxon>
        <taxon>Siluriformes</taxon>
        <taxon>Pangasiidae</taxon>
        <taxon>Pangasianodon</taxon>
    </lineage>
</organism>
<evidence type="ECO:0000313" key="12">
    <source>
        <dbReference type="EMBL" id="KAB5548633.1"/>
    </source>
</evidence>
<evidence type="ECO:0000256" key="5">
    <source>
        <dbReference type="ARBA" id="ARBA00022737"/>
    </source>
</evidence>
<gene>
    <name evidence="12" type="ORF">PHYPO_G00057850</name>
</gene>
<accession>A0A5N5M314</accession>
<evidence type="ECO:0000259" key="11">
    <source>
        <dbReference type="PROSITE" id="PS50835"/>
    </source>
</evidence>
<dbReference type="Pfam" id="PF07686">
    <property type="entry name" value="V-set"/>
    <property type="match status" value="1"/>
</dbReference>
<reference evidence="12 13" key="1">
    <citation type="submission" date="2019-06" db="EMBL/GenBank/DDBJ databases">
        <title>A chromosome-scale genome assembly of the striped catfish, Pangasianodon hypophthalmus.</title>
        <authorList>
            <person name="Wen M."/>
            <person name="Zahm M."/>
            <person name="Roques C."/>
            <person name="Cabau C."/>
            <person name="Klopp C."/>
            <person name="Donnadieu C."/>
            <person name="Jouanno E."/>
            <person name="Avarre J.-C."/>
            <person name="Campet M."/>
            <person name="Ha T.T.T."/>
            <person name="Dugue R."/>
            <person name="Lampietro C."/>
            <person name="Louis A."/>
            <person name="Herpin A."/>
            <person name="Echchiki A."/>
            <person name="Berthelot C."/>
            <person name="Parey E."/>
            <person name="Roest-Crollius H."/>
            <person name="Braasch I."/>
            <person name="Postlethwait J."/>
            <person name="Bobe J."/>
            <person name="Montfort J."/>
            <person name="Bouchez O."/>
            <person name="Begum T."/>
            <person name="Schartl M."/>
            <person name="Guiguen Y."/>
        </authorList>
    </citation>
    <scope>NUCLEOTIDE SEQUENCE [LARGE SCALE GENOMIC DNA]</scope>
    <source>
        <strain evidence="12 13">Indonesia</strain>
        <tissue evidence="12">Blood</tissue>
    </source>
</reference>
<dbReference type="PANTHER" id="PTHR44974:SF1">
    <property type="entry name" value="V-SET AND IMMUNOGLOBULIN DOMAIN-CONTAINING PROTEIN 1"/>
    <property type="match status" value="1"/>
</dbReference>
<dbReference type="AlphaFoldDB" id="A0A5N5M314"/>
<keyword evidence="7 10" id="KW-0472">Membrane</keyword>
<evidence type="ECO:0000256" key="10">
    <source>
        <dbReference type="SAM" id="Phobius"/>
    </source>
</evidence>
<dbReference type="GO" id="GO:0005886">
    <property type="term" value="C:plasma membrane"/>
    <property type="evidence" value="ECO:0007669"/>
    <property type="project" value="InterPro"/>
</dbReference>
<dbReference type="GO" id="GO:0030277">
    <property type="term" value="P:maintenance of gastrointestinal epithelium"/>
    <property type="evidence" value="ECO:0007669"/>
    <property type="project" value="InterPro"/>
</dbReference>
<dbReference type="InterPro" id="IPR007110">
    <property type="entry name" value="Ig-like_dom"/>
</dbReference>
<dbReference type="PROSITE" id="PS50835">
    <property type="entry name" value="IG_LIKE"/>
    <property type="match status" value="2"/>
</dbReference>
<proteinExistence type="predicted"/>
<comment type="subcellular location">
    <subcellularLocation>
        <location evidence="1">Membrane</location>
        <topology evidence="1">Single-pass type I membrane protein</topology>
    </subcellularLocation>
</comment>
<sequence length="238" mass="26047">MVQWSLYPWGSETPVQVFFYQSGKYVIGQHFKDRLNILSKMGSSMNASISISNMQTTDAGTYTCDVHNFPDIEGTTEANIRVHVFEKPSHPYCAVHGDVATGHLVTLTCHSVQGSPSPTYKWTRIEQGISKQVMGIANENTGIMNIRNISQFEFGTYQCNASNVVGFSICTIDLNSEMNDAAIAGAVIGALLCVAFIVLLVWFVAHHLKKKKHNAAKASATQAAVNYKAVPPQETVSE</sequence>
<dbReference type="Gene3D" id="2.60.40.10">
    <property type="entry name" value="Immunoglobulins"/>
    <property type="match status" value="2"/>
</dbReference>
<dbReference type="PANTHER" id="PTHR44974">
    <property type="entry name" value="V-SET AND IMMUNOGLOBULIN DOMAIN-CONTAINING PROTEIN 1"/>
    <property type="match status" value="1"/>
</dbReference>
<evidence type="ECO:0000256" key="8">
    <source>
        <dbReference type="ARBA" id="ARBA00023157"/>
    </source>
</evidence>
<dbReference type="GO" id="GO:0003382">
    <property type="term" value="P:epithelial cell morphogenesis"/>
    <property type="evidence" value="ECO:0007669"/>
    <property type="project" value="InterPro"/>
</dbReference>
<evidence type="ECO:0000313" key="13">
    <source>
        <dbReference type="Proteomes" id="UP000327468"/>
    </source>
</evidence>
<evidence type="ECO:0000256" key="7">
    <source>
        <dbReference type="ARBA" id="ARBA00023136"/>
    </source>
</evidence>
<dbReference type="InterPro" id="IPR036179">
    <property type="entry name" value="Ig-like_dom_sf"/>
</dbReference>
<comment type="caution">
    <text evidence="12">The sequence shown here is derived from an EMBL/GenBank/DDBJ whole genome shotgun (WGS) entry which is preliminary data.</text>
</comment>
<evidence type="ECO:0000256" key="1">
    <source>
        <dbReference type="ARBA" id="ARBA00004479"/>
    </source>
</evidence>
<keyword evidence="8" id="KW-1015">Disulfide bond</keyword>
<dbReference type="InterPro" id="IPR013783">
    <property type="entry name" value="Ig-like_fold"/>
</dbReference>
<dbReference type="SUPFAM" id="SSF48726">
    <property type="entry name" value="Immunoglobulin"/>
    <property type="match status" value="2"/>
</dbReference>
<dbReference type="InterPro" id="IPR003598">
    <property type="entry name" value="Ig_sub2"/>
</dbReference>
<evidence type="ECO:0000256" key="9">
    <source>
        <dbReference type="ARBA" id="ARBA00023319"/>
    </source>
</evidence>
<evidence type="ECO:0000256" key="6">
    <source>
        <dbReference type="ARBA" id="ARBA00022989"/>
    </source>
</evidence>
<keyword evidence="13" id="KW-1185">Reference proteome</keyword>
<evidence type="ECO:0000256" key="2">
    <source>
        <dbReference type="ARBA" id="ARBA00017514"/>
    </source>
</evidence>
<feature type="domain" description="Ig-like" evidence="11">
    <location>
        <begin position="1"/>
        <end position="81"/>
    </location>
</feature>
<dbReference type="Proteomes" id="UP000327468">
    <property type="component" value="Chromosome 15"/>
</dbReference>
<keyword evidence="6 10" id="KW-1133">Transmembrane helix</keyword>
<keyword evidence="5" id="KW-0677">Repeat</keyword>
<dbReference type="InterPro" id="IPR013106">
    <property type="entry name" value="Ig_V-set"/>
</dbReference>
<dbReference type="InterPro" id="IPR003599">
    <property type="entry name" value="Ig_sub"/>
</dbReference>
<keyword evidence="4" id="KW-0732">Signal</keyword>
<evidence type="ECO:0000256" key="4">
    <source>
        <dbReference type="ARBA" id="ARBA00022729"/>
    </source>
</evidence>
<protein>
    <recommendedName>
        <fullName evidence="2">V-set and immunoglobulin domain-containing protein 1</fullName>
    </recommendedName>
</protein>
<keyword evidence="9" id="KW-0393">Immunoglobulin domain</keyword>
<feature type="domain" description="Ig-like" evidence="11">
    <location>
        <begin position="91"/>
        <end position="184"/>
    </location>
</feature>
<feature type="transmembrane region" description="Helical" evidence="10">
    <location>
        <begin position="181"/>
        <end position="205"/>
    </location>
</feature>
<keyword evidence="3 10" id="KW-0812">Transmembrane</keyword>
<dbReference type="SMART" id="SM00409">
    <property type="entry name" value="IG"/>
    <property type="match status" value="2"/>
</dbReference>
<name>A0A5N5M314_PANHP</name>